<evidence type="ECO:0000256" key="7">
    <source>
        <dbReference type="PROSITE-ProRule" id="PRU00146"/>
    </source>
</evidence>
<evidence type="ECO:0000256" key="2">
    <source>
        <dbReference type="ARBA" id="ARBA00011050"/>
    </source>
</evidence>
<feature type="compositionally biased region" description="Low complexity" evidence="8">
    <location>
        <begin position="999"/>
        <end position="1010"/>
    </location>
</feature>
<dbReference type="GO" id="GO:0006362">
    <property type="term" value="P:transcription elongation by RNA polymerase I"/>
    <property type="evidence" value="ECO:0007669"/>
    <property type="project" value="TreeGrafter"/>
</dbReference>
<dbReference type="GO" id="GO:0005634">
    <property type="term" value="C:nucleus"/>
    <property type="evidence" value="ECO:0007669"/>
    <property type="project" value="TreeGrafter"/>
</dbReference>
<dbReference type="EMBL" id="MU839828">
    <property type="protein sequence ID" value="KAK1759889.1"/>
    <property type="molecule type" value="Genomic_DNA"/>
</dbReference>
<dbReference type="InterPro" id="IPR001965">
    <property type="entry name" value="Znf_PHD"/>
</dbReference>
<sequence length="1010" mass="109424">MSGKQQTRSGGRNGTTRRAAARSTPNRRASLDSTASASRQHTTRGTELTSTSSPDPEPRRSVRATKGQHKALEQLDQAPEAPKRRGKGQAKGKKAAAEPEPEDQPEVIRCVCGATTQEDEEEDEPWIACDKCGAWQHNVCMGISQYDEDIPKKYFCELCRPENHKETLAAIARGEKPWETRRKAWEEEKLKKKKGPKKGTKKRNSDPKDVKAETNKSAQQKSKSSPMPEPKPAKEAKEPKKDKEPKSGTVAGQKRKAPDGAPEKEPKARKVSDTQSVPVPSYTAPADLADKISDLPEFRQGPAKALFKSLSYSIAAAEKKGEFLPSDGVSASDRADRFALQIERAVSDSHPTQSSYASQVRTLSFNLKNNPKLCSRLLAGSLTPTMLAAMSTEELASEELQKETAEMKARAEKQAIKITEDIPRIRKTHKGDEIIGDEMAMAADNVPSAPVPRQPTQQPAPPKRAETKPSPVLPAPRDHSGSPHGLALDTRQSPTKTDFDFHKVLSSVKSPTKPVHPQRLPVVAAPVSGPGEDADVDRLLDDGTQSPPYSPKADELEPGQVWRGDLVMSSIGSVHVSAKHVGGARLDETINLPWDQLIPRTLSVMGRIEASQAIVYLCGLRYSKPTDVIVVNLEPTSETMRPTFNKIFDYFVSKKRYGVIGDRGTANVRDTYLVPVLPGTGNPPEFMMNLEDNFIPQTRTEPMLLAVFVYRVDPETMSRMHPVPATSTQPQFPPAGYSQSPGTPTPTQAGFPQHGRPSLSAPAFSPTSPQGAFPPYESPQNNGAYPPPPPPAGQFPTGFRKAADPRQEEAEMVARQVLGNLITSPTVNFLLPQAQRMSRQEWEVIKKLYERDPKTREDLPYLSSVLEKEGGSGQPNPEGQPAPAPATAVPPQMNPAPMGGVPGLGAIPPPMPASAPLVVPPGQAQAARRKSQPRVQPQPAYGAPLLPETPVPPPQHPVVRNTPIPPPPIPPHAAVPPATIPRKTPPRQTPIPPPPIPPQATATAGAPPTQ</sequence>
<dbReference type="Gene3D" id="1.10.472.30">
    <property type="entry name" value="Transcription elongation factor S-II, central domain"/>
    <property type="match status" value="1"/>
</dbReference>
<feature type="compositionally biased region" description="Pro residues" evidence="8">
    <location>
        <begin position="449"/>
        <end position="462"/>
    </location>
</feature>
<feature type="compositionally biased region" description="Polar residues" evidence="8">
    <location>
        <begin position="31"/>
        <end position="54"/>
    </location>
</feature>
<dbReference type="SMART" id="SM00510">
    <property type="entry name" value="TFS2M"/>
    <property type="match status" value="1"/>
</dbReference>
<dbReference type="InterPro" id="IPR019787">
    <property type="entry name" value="Znf_PHD-finger"/>
</dbReference>
<dbReference type="InterPro" id="IPR036575">
    <property type="entry name" value="TFIIS_cen_dom_sf"/>
</dbReference>
<comment type="function">
    <text evidence="1">Negative regulator of transcription elongation.</text>
</comment>
<feature type="compositionally biased region" description="Polar residues" evidence="8">
    <location>
        <begin position="737"/>
        <end position="750"/>
    </location>
</feature>
<dbReference type="InterPro" id="IPR019786">
    <property type="entry name" value="Zinc_finger_PHD-type_CS"/>
</dbReference>
<evidence type="ECO:0000259" key="9">
    <source>
        <dbReference type="PROSITE" id="PS50016"/>
    </source>
</evidence>
<organism evidence="11 12">
    <name type="scientific">Echria macrotheca</name>
    <dbReference type="NCBI Taxonomy" id="438768"/>
    <lineage>
        <taxon>Eukaryota</taxon>
        <taxon>Fungi</taxon>
        <taxon>Dikarya</taxon>
        <taxon>Ascomycota</taxon>
        <taxon>Pezizomycotina</taxon>
        <taxon>Sordariomycetes</taxon>
        <taxon>Sordariomycetidae</taxon>
        <taxon>Sordariales</taxon>
        <taxon>Schizotheciaceae</taxon>
        <taxon>Echria</taxon>
    </lineage>
</organism>
<dbReference type="GO" id="GO:0006368">
    <property type="term" value="P:transcription elongation by RNA polymerase II"/>
    <property type="evidence" value="ECO:0007669"/>
    <property type="project" value="TreeGrafter"/>
</dbReference>
<feature type="domain" description="PHD-type" evidence="9">
    <location>
        <begin position="107"/>
        <end position="162"/>
    </location>
</feature>
<feature type="domain" description="TFIIS central" evidence="10">
    <location>
        <begin position="298"/>
        <end position="423"/>
    </location>
</feature>
<feature type="compositionally biased region" description="Basic and acidic residues" evidence="8">
    <location>
        <begin position="231"/>
        <end position="246"/>
    </location>
</feature>
<dbReference type="Proteomes" id="UP001239445">
    <property type="component" value="Unassembled WGS sequence"/>
</dbReference>
<dbReference type="SUPFAM" id="SSF57903">
    <property type="entry name" value="FYVE/PHD zinc finger"/>
    <property type="match status" value="1"/>
</dbReference>
<dbReference type="GO" id="GO:0001139">
    <property type="term" value="F:RNA polymerase II complex recruiting activity"/>
    <property type="evidence" value="ECO:0007669"/>
    <property type="project" value="TreeGrafter"/>
</dbReference>
<feature type="compositionally biased region" description="Pro residues" evidence="8">
    <location>
        <begin position="947"/>
        <end position="956"/>
    </location>
</feature>
<keyword evidence="12" id="KW-1185">Reference proteome</keyword>
<dbReference type="Pfam" id="PF07744">
    <property type="entry name" value="SPOC"/>
    <property type="match status" value="1"/>
</dbReference>
<dbReference type="Pfam" id="PF23257">
    <property type="entry name" value="DUF7071"/>
    <property type="match status" value="1"/>
</dbReference>
<feature type="compositionally biased region" description="Basic and acidic residues" evidence="8">
    <location>
        <begin position="256"/>
        <end position="272"/>
    </location>
</feature>
<evidence type="ECO:0000313" key="12">
    <source>
        <dbReference type="Proteomes" id="UP001239445"/>
    </source>
</evidence>
<feature type="compositionally biased region" description="Basic and acidic residues" evidence="8">
    <location>
        <begin position="203"/>
        <end position="214"/>
    </location>
</feature>
<keyword evidence="6" id="KW-0862">Zinc</keyword>
<evidence type="ECO:0000256" key="8">
    <source>
        <dbReference type="SAM" id="MobiDB-lite"/>
    </source>
</evidence>
<dbReference type="InterPro" id="IPR011011">
    <property type="entry name" value="Znf_FYVE_PHD"/>
</dbReference>
<gene>
    <name evidence="11" type="ORF">QBC47DRAFT_117231</name>
</gene>
<dbReference type="PANTHER" id="PTHR11477:SF11">
    <property type="entry name" value="TRANSCRIPTION FACTOR BYE1"/>
    <property type="match status" value="1"/>
</dbReference>
<dbReference type="Pfam" id="PF20826">
    <property type="entry name" value="PHD_5"/>
    <property type="match status" value="1"/>
</dbReference>
<evidence type="ECO:0000313" key="11">
    <source>
        <dbReference type="EMBL" id="KAK1759889.1"/>
    </source>
</evidence>
<dbReference type="PANTHER" id="PTHR11477">
    <property type="entry name" value="TRANSCRIPTION FACTOR S-II ZINC FINGER DOMAIN-CONTAINING PROTEIN"/>
    <property type="match status" value="1"/>
</dbReference>
<dbReference type="PROSITE" id="PS50016">
    <property type="entry name" value="ZF_PHD_2"/>
    <property type="match status" value="1"/>
</dbReference>
<reference evidence="11" key="1">
    <citation type="submission" date="2023-06" db="EMBL/GenBank/DDBJ databases">
        <title>Genome-scale phylogeny and comparative genomics of the fungal order Sordariales.</title>
        <authorList>
            <consortium name="Lawrence Berkeley National Laboratory"/>
            <person name="Hensen N."/>
            <person name="Bonometti L."/>
            <person name="Westerberg I."/>
            <person name="Brannstrom I.O."/>
            <person name="Guillou S."/>
            <person name="Cros-Aarteil S."/>
            <person name="Calhoun S."/>
            <person name="Haridas S."/>
            <person name="Kuo A."/>
            <person name="Mondo S."/>
            <person name="Pangilinan J."/>
            <person name="Riley R."/>
            <person name="Labutti K."/>
            <person name="Andreopoulos B."/>
            <person name="Lipzen A."/>
            <person name="Chen C."/>
            <person name="Yanf M."/>
            <person name="Daum C."/>
            <person name="Ng V."/>
            <person name="Clum A."/>
            <person name="Steindorff A."/>
            <person name="Ohm R."/>
            <person name="Martin F."/>
            <person name="Silar P."/>
            <person name="Natvig D."/>
            <person name="Lalanne C."/>
            <person name="Gautier V."/>
            <person name="Ament-Velasquez S.L."/>
            <person name="Kruys A."/>
            <person name="Hutchinson M.I."/>
            <person name="Powell A.J."/>
            <person name="Barry K."/>
            <person name="Miller A.N."/>
            <person name="Grigoriev I.V."/>
            <person name="Debuchy R."/>
            <person name="Gladieux P."/>
            <person name="Thoren M.H."/>
            <person name="Johannesson H."/>
        </authorList>
    </citation>
    <scope>NUCLEOTIDE SEQUENCE</scope>
    <source>
        <strain evidence="11">PSN4</strain>
    </source>
</reference>
<feature type="compositionally biased region" description="Pro residues" evidence="8">
    <location>
        <begin position="987"/>
        <end position="998"/>
    </location>
</feature>
<dbReference type="AlphaFoldDB" id="A0AAJ0BMP7"/>
<dbReference type="InterPro" id="IPR012921">
    <property type="entry name" value="SPOC_C"/>
</dbReference>
<evidence type="ECO:0000259" key="10">
    <source>
        <dbReference type="PROSITE" id="PS51321"/>
    </source>
</evidence>
<feature type="compositionally biased region" description="Low complexity" evidence="8">
    <location>
        <begin position="7"/>
        <end position="28"/>
    </location>
</feature>
<keyword evidence="4" id="KW-0479">Metal-binding</keyword>
<comment type="similarity">
    <text evidence="2">Belongs to the BYE1 family.</text>
</comment>
<dbReference type="GO" id="GO:0031440">
    <property type="term" value="P:regulation of mRNA 3'-end processing"/>
    <property type="evidence" value="ECO:0007669"/>
    <property type="project" value="TreeGrafter"/>
</dbReference>
<dbReference type="GO" id="GO:0008270">
    <property type="term" value="F:zinc ion binding"/>
    <property type="evidence" value="ECO:0007669"/>
    <property type="project" value="UniProtKB-KW"/>
</dbReference>
<evidence type="ECO:0000256" key="3">
    <source>
        <dbReference type="ARBA" id="ARBA00021616"/>
    </source>
</evidence>
<dbReference type="PROSITE" id="PS51321">
    <property type="entry name" value="TFIIS_CENTRAL"/>
    <property type="match status" value="1"/>
</dbReference>
<feature type="region of interest" description="Disordered" evidence="8">
    <location>
        <begin position="177"/>
        <end position="288"/>
    </location>
</feature>
<dbReference type="Pfam" id="PF07500">
    <property type="entry name" value="TFIIS_M"/>
    <property type="match status" value="1"/>
</dbReference>
<feature type="region of interest" description="Disordered" evidence="8">
    <location>
        <begin position="866"/>
        <end position="1010"/>
    </location>
</feature>
<dbReference type="CDD" id="cd21538">
    <property type="entry name" value="SPOC_TFIIS"/>
    <property type="match status" value="1"/>
</dbReference>
<feature type="region of interest" description="Disordered" evidence="8">
    <location>
        <begin position="509"/>
        <end position="534"/>
    </location>
</feature>
<dbReference type="InterPro" id="IPR003618">
    <property type="entry name" value="TFIIS_cen_dom"/>
</dbReference>
<dbReference type="SUPFAM" id="SSF46942">
    <property type="entry name" value="Elongation factor TFIIS domain 2"/>
    <property type="match status" value="1"/>
</dbReference>
<dbReference type="InterPro" id="IPR055499">
    <property type="entry name" value="DUF7071"/>
</dbReference>
<evidence type="ECO:0000256" key="6">
    <source>
        <dbReference type="ARBA" id="ARBA00022833"/>
    </source>
</evidence>
<dbReference type="GO" id="GO:0000977">
    <property type="term" value="F:RNA polymerase II transcription regulatory region sequence-specific DNA binding"/>
    <property type="evidence" value="ECO:0007669"/>
    <property type="project" value="TreeGrafter"/>
</dbReference>
<dbReference type="InterPro" id="IPR013083">
    <property type="entry name" value="Znf_RING/FYVE/PHD"/>
</dbReference>
<evidence type="ECO:0000256" key="5">
    <source>
        <dbReference type="ARBA" id="ARBA00022771"/>
    </source>
</evidence>
<proteinExistence type="inferred from homology"/>
<feature type="compositionally biased region" description="Basic residues" evidence="8">
    <location>
        <begin position="84"/>
        <end position="94"/>
    </location>
</feature>
<feature type="region of interest" description="Disordered" evidence="8">
    <location>
        <begin position="445"/>
        <end position="495"/>
    </location>
</feature>
<feature type="compositionally biased region" description="Basic and acidic residues" evidence="8">
    <location>
        <begin position="177"/>
        <end position="190"/>
    </location>
</feature>
<keyword evidence="5 7" id="KW-0863">Zinc-finger</keyword>
<evidence type="ECO:0000256" key="4">
    <source>
        <dbReference type="ARBA" id="ARBA00022723"/>
    </source>
</evidence>
<dbReference type="GO" id="GO:0031564">
    <property type="term" value="P:transcription antitermination"/>
    <property type="evidence" value="ECO:0007669"/>
    <property type="project" value="TreeGrafter"/>
</dbReference>
<accession>A0AAJ0BMP7</accession>
<protein>
    <recommendedName>
        <fullName evidence="3">Transcription factor BYE1</fullName>
    </recommendedName>
</protein>
<evidence type="ECO:0000256" key="1">
    <source>
        <dbReference type="ARBA" id="ARBA00002311"/>
    </source>
</evidence>
<feature type="region of interest" description="Disordered" evidence="8">
    <location>
        <begin position="1"/>
        <end position="107"/>
    </location>
</feature>
<dbReference type="PROSITE" id="PS01359">
    <property type="entry name" value="ZF_PHD_1"/>
    <property type="match status" value="1"/>
</dbReference>
<name>A0AAJ0BMP7_9PEZI</name>
<feature type="compositionally biased region" description="Pro residues" evidence="8">
    <location>
        <begin position="963"/>
        <end position="974"/>
    </location>
</feature>
<feature type="compositionally biased region" description="Basic residues" evidence="8">
    <location>
        <begin position="191"/>
        <end position="202"/>
    </location>
</feature>
<dbReference type="Gene3D" id="3.30.40.10">
    <property type="entry name" value="Zinc/RING finger domain, C3HC4 (zinc finger)"/>
    <property type="match status" value="1"/>
</dbReference>
<feature type="region of interest" description="Disordered" evidence="8">
    <location>
        <begin position="720"/>
        <end position="800"/>
    </location>
</feature>
<dbReference type="SMART" id="SM00249">
    <property type="entry name" value="PHD"/>
    <property type="match status" value="1"/>
</dbReference>
<comment type="caution">
    <text evidence="11">The sequence shown here is derived from an EMBL/GenBank/DDBJ whole genome shotgun (WGS) entry which is preliminary data.</text>
</comment>